<comment type="caution">
    <text evidence="2">The sequence shown here is derived from an EMBL/GenBank/DDBJ whole genome shotgun (WGS) entry which is preliminary data.</text>
</comment>
<feature type="transmembrane region" description="Helical" evidence="1">
    <location>
        <begin position="14"/>
        <end position="34"/>
    </location>
</feature>
<name>A0A9W8M111_9FUNG</name>
<evidence type="ECO:0000313" key="2">
    <source>
        <dbReference type="EMBL" id="KAJ2860086.1"/>
    </source>
</evidence>
<dbReference type="Proteomes" id="UP001140074">
    <property type="component" value="Unassembled WGS sequence"/>
</dbReference>
<accession>A0A9W8M111</accession>
<reference evidence="2" key="1">
    <citation type="submission" date="2022-07" db="EMBL/GenBank/DDBJ databases">
        <title>Phylogenomic reconstructions and comparative analyses of Kickxellomycotina fungi.</title>
        <authorList>
            <person name="Reynolds N.K."/>
            <person name="Stajich J.E."/>
            <person name="Barry K."/>
            <person name="Grigoriev I.V."/>
            <person name="Crous P."/>
            <person name="Smith M.E."/>
        </authorList>
    </citation>
    <scope>NUCLEOTIDE SEQUENCE</scope>
    <source>
        <strain evidence="2">RSA 476</strain>
    </source>
</reference>
<keyword evidence="3" id="KW-1185">Reference proteome</keyword>
<sequence length="192" mass="22405">MSARYSKVLTWHNVQMFAGGALLSTTIGYVWVLSHMERSEAVQRRLQQVQRHMYWSMAVTQRSRVDDRLDSQYNTQNRQRRWDAGKINRWWNGKVCDLSYWAVAPGYLSQKACLAKSLGESWIASEWSATKAAVVRSRRRALDYVRSATKWSEATELAHGLWEDEKAKWQRAHAKAIEAVHPLYRKCEEEAE</sequence>
<dbReference type="EMBL" id="JANBUY010000327">
    <property type="protein sequence ID" value="KAJ2860086.1"/>
    <property type="molecule type" value="Genomic_DNA"/>
</dbReference>
<keyword evidence="1" id="KW-1133">Transmembrane helix</keyword>
<evidence type="ECO:0000313" key="3">
    <source>
        <dbReference type="Proteomes" id="UP001140074"/>
    </source>
</evidence>
<keyword evidence="1" id="KW-0472">Membrane</keyword>
<proteinExistence type="predicted"/>
<gene>
    <name evidence="2" type="ORF">GGH94_005730</name>
</gene>
<protein>
    <submittedName>
        <fullName evidence="2">Uncharacterized protein</fullName>
    </submittedName>
</protein>
<keyword evidence="1" id="KW-0812">Transmembrane</keyword>
<organism evidence="2 3">
    <name type="scientific">Coemansia aciculifera</name>
    <dbReference type="NCBI Taxonomy" id="417176"/>
    <lineage>
        <taxon>Eukaryota</taxon>
        <taxon>Fungi</taxon>
        <taxon>Fungi incertae sedis</taxon>
        <taxon>Zoopagomycota</taxon>
        <taxon>Kickxellomycotina</taxon>
        <taxon>Kickxellomycetes</taxon>
        <taxon>Kickxellales</taxon>
        <taxon>Kickxellaceae</taxon>
        <taxon>Coemansia</taxon>
    </lineage>
</organism>
<evidence type="ECO:0000256" key="1">
    <source>
        <dbReference type="SAM" id="Phobius"/>
    </source>
</evidence>
<dbReference type="AlphaFoldDB" id="A0A9W8M111"/>